<keyword evidence="9" id="KW-1185">Reference proteome</keyword>
<evidence type="ECO:0000259" key="8">
    <source>
        <dbReference type="PROSITE" id="PS50157"/>
    </source>
</evidence>
<evidence type="ECO:0000313" key="10">
    <source>
        <dbReference type="RefSeq" id="XP_026280961.1"/>
    </source>
</evidence>
<dbReference type="AlphaFoldDB" id="A0A6J1SR39"/>
<keyword evidence="2" id="KW-0479">Metal-binding</keyword>
<keyword evidence="4 7" id="KW-0863">Zinc-finger</keyword>
<feature type="domain" description="C2H2-type" evidence="8">
    <location>
        <begin position="8"/>
        <end position="36"/>
    </location>
</feature>
<dbReference type="RefSeq" id="XP_026280961.1">
    <property type="nucleotide sequence ID" value="XM_026425176.2"/>
</dbReference>
<keyword evidence="6" id="KW-0539">Nucleus</keyword>
<gene>
    <name evidence="10" type="primary">LOC113208248</name>
</gene>
<dbReference type="PANTHER" id="PTHR24406">
    <property type="entry name" value="TRANSCRIPTIONAL REPRESSOR CTCFL-RELATED"/>
    <property type="match status" value="1"/>
</dbReference>
<organism evidence="9 10">
    <name type="scientific">Frankliniella occidentalis</name>
    <name type="common">Western flower thrips</name>
    <name type="synonym">Euthrips occidentalis</name>
    <dbReference type="NCBI Taxonomy" id="133901"/>
    <lineage>
        <taxon>Eukaryota</taxon>
        <taxon>Metazoa</taxon>
        <taxon>Ecdysozoa</taxon>
        <taxon>Arthropoda</taxon>
        <taxon>Hexapoda</taxon>
        <taxon>Insecta</taxon>
        <taxon>Pterygota</taxon>
        <taxon>Neoptera</taxon>
        <taxon>Paraneoptera</taxon>
        <taxon>Thysanoptera</taxon>
        <taxon>Terebrantia</taxon>
        <taxon>Thripoidea</taxon>
        <taxon>Thripidae</taxon>
        <taxon>Frankliniella</taxon>
    </lineage>
</organism>
<feature type="domain" description="C2H2-type" evidence="8">
    <location>
        <begin position="96"/>
        <end position="124"/>
    </location>
</feature>
<evidence type="ECO:0000256" key="5">
    <source>
        <dbReference type="ARBA" id="ARBA00022833"/>
    </source>
</evidence>
<dbReference type="GO" id="GO:0008270">
    <property type="term" value="F:zinc ion binding"/>
    <property type="evidence" value="ECO:0007669"/>
    <property type="project" value="UniProtKB-KW"/>
</dbReference>
<dbReference type="Proteomes" id="UP000504606">
    <property type="component" value="Unplaced"/>
</dbReference>
<feature type="domain" description="C2H2-type" evidence="8">
    <location>
        <begin position="152"/>
        <end position="180"/>
    </location>
</feature>
<dbReference type="SMART" id="SM00355">
    <property type="entry name" value="ZnF_C2H2"/>
    <property type="match status" value="9"/>
</dbReference>
<evidence type="ECO:0000256" key="7">
    <source>
        <dbReference type="PROSITE-ProRule" id="PRU00042"/>
    </source>
</evidence>
<dbReference type="Pfam" id="PF00096">
    <property type="entry name" value="zf-C2H2"/>
    <property type="match status" value="1"/>
</dbReference>
<evidence type="ECO:0000256" key="1">
    <source>
        <dbReference type="ARBA" id="ARBA00004123"/>
    </source>
</evidence>
<proteinExistence type="predicted"/>
<dbReference type="GeneID" id="113208248"/>
<dbReference type="Gene3D" id="3.30.160.60">
    <property type="entry name" value="Classic Zinc Finger"/>
    <property type="match status" value="5"/>
</dbReference>
<evidence type="ECO:0000313" key="9">
    <source>
        <dbReference type="Proteomes" id="UP000504606"/>
    </source>
</evidence>
<protein>
    <submittedName>
        <fullName evidence="10">PR domain zinc finger protein 10-like</fullName>
    </submittedName>
</protein>
<dbReference type="KEGG" id="foc:113208248"/>
<evidence type="ECO:0000256" key="2">
    <source>
        <dbReference type="ARBA" id="ARBA00022723"/>
    </source>
</evidence>
<evidence type="ECO:0000256" key="3">
    <source>
        <dbReference type="ARBA" id="ARBA00022737"/>
    </source>
</evidence>
<accession>A0A6J1SR39</accession>
<dbReference type="InterPro" id="IPR013087">
    <property type="entry name" value="Znf_C2H2_type"/>
</dbReference>
<reference evidence="10" key="1">
    <citation type="submission" date="2025-08" db="UniProtKB">
        <authorList>
            <consortium name="RefSeq"/>
        </authorList>
    </citation>
    <scope>IDENTIFICATION</scope>
    <source>
        <tissue evidence="10">Whole organism</tissue>
    </source>
</reference>
<dbReference type="GO" id="GO:0005634">
    <property type="term" value="C:nucleus"/>
    <property type="evidence" value="ECO:0007669"/>
    <property type="project" value="UniProtKB-SubCell"/>
</dbReference>
<evidence type="ECO:0000256" key="6">
    <source>
        <dbReference type="ARBA" id="ARBA00023242"/>
    </source>
</evidence>
<keyword evidence="5" id="KW-0862">Zinc</keyword>
<dbReference type="PROSITE" id="PS00028">
    <property type="entry name" value="ZINC_FINGER_C2H2_1"/>
    <property type="match status" value="7"/>
</dbReference>
<dbReference type="OrthoDB" id="3535323at2759"/>
<dbReference type="InterPro" id="IPR036236">
    <property type="entry name" value="Znf_C2H2_sf"/>
</dbReference>
<dbReference type="InterPro" id="IPR050888">
    <property type="entry name" value="ZnF_C2H2-type_TF"/>
</dbReference>
<name>A0A6J1SR39_FRAOC</name>
<evidence type="ECO:0000256" key="4">
    <source>
        <dbReference type="ARBA" id="ARBA00022771"/>
    </source>
</evidence>
<feature type="domain" description="C2H2-type" evidence="8">
    <location>
        <begin position="39"/>
        <end position="66"/>
    </location>
</feature>
<feature type="domain" description="C2H2-type" evidence="8">
    <location>
        <begin position="215"/>
        <end position="243"/>
    </location>
</feature>
<comment type="subcellular location">
    <subcellularLocation>
        <location evidence="1">Nucleus</location>
    </subcellularLocation>
</comment>
<keyword evidence="3" id="KW-0677">Repeat</keyword>
<dbReference type="SUPFAM" id="SSF57667">
    <property type="entry name" value="beta-beta-alpha zinc fingers"/>
    <property type="match status" value="3"/>
</dbReference>
<dbReference type="PROSITE" id="PS50157">
    <property type="entry name" value="ZINC_FINGER_C2H2_2"/>
    <property type="match status" value="5"/>
</dbReference>
<sequence>MPVCVKQHSCPSCHKRFSDRDRLTNHLGRAHGSEGSRTIKCNICLKCFLNTSALGSHLRTHIDQEYPWECSICQETCCSRENLKGHIASHSSNGLFPCPSCEKIFSGYFSLKKHIVKTHRGSGMQCSLCDCFCRDAQIYKEHMLRHSEQKQHPCDHCEKQFTRSDKLKEHIRRMHECESSEEACKTLEEKILQRKISSETRIERKLQDLNAQYLFKCQPCLLGFKRRGMLVNHIAKHHPNITPDEVPELNLPIMTTTRDFFCHLCEKVYKSNAKRKAHIMKFHSEAVKEGKQLTNTSYGQPAGTIAKKPERCPWCHKQYAANAKLLQHIRSQHPDKSNEELRKKGKSHMNNIQNSSEDCKFFDVEKANTAEEYSTDIDSCGTEMFVIEPASIGMSVEIGAEIKGVQIVEPITMNDDDEITLAVCLMMSHPNFPQLEASADDISSKDDLLNIIDLNQTDACVGEIKLLEDTSLTKEDVDLLMAEWLVDLQSGPPYGESTLQLIQKEHEQKDTISFESIEDMQDLPDASDLVIKPYAGSDHHLYDINSSLTASQQTPPPEIVYCPYPPH</sequence>